<evidence type="ECO:0000313" key="3">
    <source>
        <dbReference type="Proteomes" id="UP000001568"/>
    </source>
</evidence>
<keyword evidence="3" id="KW-1185">Reference proteome</keyword>
<organism evidence="2 3">
    <name type="scientific">Ostreococcus lucimarinus (strain CCE9901)</name>
    <dbReference type="NCBI Taxonomy" id="436017"/>
    <lineage>
        <taxon>Eukaryota</taxon>
        <taxon>Viridiplantae</taxon>
        <taxon>Chlorophyta</taxon>
        <taxon>Mamiellophyceae</taxon>
        <taxon>Mamiellales</taxon>
        <taxon>Bathycoccaceae</taxon>
        <taxon>Ostreococcus</taxon>
    </lineage>
</organism>
<dbReference type="HOGENOM" id="CLU_720316_0_0_1"/>
<proteinExistence type="predicted"/>
<dbReference type="AlphaFoldDB" id="A4S3W9"/>
<dbReference type="RefSeq" id="XP_001420166.1">
    <property type="nucleotide sequence ID" value="XM_001420129.1"/>
</dbReference>
<sequence length="339" mass="36813">MVAVRDFIVDAGLDEHYAARFVEQGVDTVDDLRYERDLDALLEDVGVRDDDAATFREALKRALAGEKKRAPSGDDLAEAVKASMASSRARQGLDGDGAGGSGRVTGGAVRMGGAKVEDYAPKLTLDDAVTEDVNARLGVATAKEIEDILAAHRDKDFLRLLKLREVPIDSLGKVEWSGHEAVKTNEIAMRCKLLSLRLDKSRNAHAKAPAAQRAVKNVLDLLSHKDTRKEYLTLAVRRKVEELRAEGKIQGGGHVSFTGVHYGSGAAATRAAEENYVSKDMLNEMPTYDETIHLDMSDENARAAFAARGAEPKKSSAPKVDVSSIRAKLASKTKKPRFM</sequence>
<dbReference type="Proteomes" id="UP000001568">
    <property type="component" value="Chromosome 10"/>
</dbReference>
<dbReference type="GeneID" id="5004033"/>
<dbReference type="Gramene" id="ABO98459">
    <property type="protein sequence ID" value="ABO98459"/>
    <property type="gene ID" value="OSTLU_25162"/>
</dbReference>
<protein>
    <submittedName>
        <fullName evidence="2">Uncharacterized protein</fullName>
    </submittedName>
</protein>
<name>A4S3W9_OSTLU</name>
<dbReference type="EMBL" id="CP000590">
    <property type="protein sequence ID" value="ABO98459.1"/>
    <property type="molecule type" value="Genomic_DNA"/>
</dbReference>
<evidence type="ECO:0000256" key="1">
    <source>
        <dbReference type="SAM" id="MobiDB-lite"/>
    </source>
</evidence>
<evidence type="ECO:0000313" key="2">
    <source>
        <dbReference type="EMBL" id="ABO98459.1"/>
    </source>
</evidence>
<reference evidence="2 3" key="1">
    <citation type="journal article" date="2007" name="Proc. Natl. Acad. Sci. U.S.A.">
        <title>The tiny eukaryote Ostreococcus provides genomic insights into the paradox of plankton speciation.</title>
        <authorList>
            <person name="Palenik B."/>
            <person name="Grimwood J."/>
            <person name="Aerts A."/>
            <person name="Rouze P."/>
            <person name="Salamov A."/>
            <person name="Putnam N."/>
            <person name="Dupont C."/>
            <person name="Jorgensen R."/>
            <person name="Derelle E."/>
            <person name="Rombauts S."/>
            <person name="Zhou K."/>
            <person name="Otillar R."/>
            <person name="Merchant S.S."/>
            <person name="Podell S."/>
            <person name="Gaasterland T."/>
            <person name="Napoli C."/>
            <person name="Gendler K."/>
            <person name="Manuell A."/>
            <person name="Tai V."/>
            <person name="Vallon O."/>
            <person name="Piganeau G."/>
            <person name="Jancek S."/>
            <person name="Heijde M."/>
            <person name="Jabbari K."/>
            <person name="Bowler C."/>
            <person name="Lohr M."/>
            <person name="Robbens S."/>
            <person name="Werner G."/>
            <person name="Dubchak I."/>
            <person name="Pazour G.J."/>
            <person name="Ren Q."/>
            <person name="Paulsen I."/>
            <person name="Delwiche C."/>
            <person name="Schmutz J."/>
            <person name="Rokhsar D."/>
            <person name="Van de Peer Y."/>
            <person name="Moreau H."/>
            <person name="Grigoriev I.V."/>
        </authorList>
    </citation>
    <scope>NUCLEOTIDE SEQUENCE [LARGE SCALE GENOMIC DNA]</scope>
    <source>
        <strain evidence="2 3">CCE9901</strain>
    </source>
</reference>
<feature type="region of interest" description="Disordered" evidence="1">
    <location>
        <begin position="87"/>
        <end position="107"/>
    </location>
</feature>
<gene>
    <name evidence="2" type="ORF">OSTLU_25162</name>
</gene>
<dbReference type="KEGG" id="olu:OSTLU_25162"/>
<feature type="compositionally biased region" description="Gly residues" evidence="1">
    <location>
        <begin position="94"/>
        <end position="105"/>
    </location>
</feature>
<accession>A4S3W9</accession>
<dbReference type="OrthoDB" id="10406639at2759"/>
<dbReference type="OMA" id="SEAYECA"/>